<proteinExistence type="predicted"/>
<dbReference type="AlphaFoldDB" id="A0A1A0DHW6"/>
<dbReference type="EMBL" id="LYUD01000056">
    <property type="protein sequence ID" value="OAZ74560.1"/>
    <property type="molecule type" value="Genomic_DNA"/>
</dbReference>
<accession>A0A1A0DHW6</accession>
<name>A0A1A0DHW6_ACEPA</name>
<evidence type="ECO:0000259" key="1">
    <source>
        <dbReference type="PROSITE" id="PS50983"/>
    </source>
</evidence>
<dbReference type="PANTHER" id="PTHR30535">
    <property type="entry name" value="VITAMIN B12-BINDING PROTEIN"/>
    <property type="match status" value="1"/>
</dbReference>
<dbReference type="PANTHER" id="PTHR30535:SF4">
    <property type="entry name" value="HEMIN-BINDING PERIPLASMIC PROTEIN HMUT"/>
    <property type="match status" value="1"/>
</dbReference>
<evidence type="ECO:0000313" key="3">
    <source>
        <dbReference type="Proteomes" id="UP000093796"/>
    </source>
</evidence>
<gene>
    <name evidence="2" type="ORF">SRCM100623_00597</name>
</gene>
<dbReference type="Pfam" id="PF01497">
    <property type="entry name" value="Peripla_BP_2"/>
    <property type="match status" value="1"/>
</dbReference>
<comment type="caution">
    <text evidence="2">The sequence shown here is derived from an EMBL/GenBank/DDBJ whole genome shotgun (WGS) entry which is preliminary data.</text>
</comment>
<sequence>MKKQSTTKRYCDQLIAIPVLSRRSLGGMLALGMASACIPRIGLAQDTTNAVTPRIVTDCRGRRVTVHNATRIASIGGTLTETLYALGKSSAILAVDQTSTYPEQALKEKKDLGYMRAISSEGVLSLRPDLVLTMNDAGPPAAMDQLVASGVPVVFVDATPSPEAIEQRTRFLADIVGAQAEGEQLCGAIAGQFRQLEAWRAAHTVKPRVLFVMRMTNNRPMAAGKGTAADAMISLAGGVNAGADMQGYKIVDQENLVALRPDIILLMDQTATTLRSALQADPGFKLTPAGRNNAFVSMEGERLLGFGPRTPQAALELARMMAAVSYPV</sequence>
<dbReference type="PROSITE" id="PS50983">
    <property type="entry name" value="FE_B12_PBP"/>
    <property type="match status" value="1"/>
</dbReference>
<dbReference type="Proteomes" id="UP000093796">
    <property type="component" value="Unassembled WGS sequence"/>
</dbReference>
<dbReference type="InterPro" id="IPR050902">
    <property type="entry name" value="ABC_Transporter_SBP"/>
</dbReference>
<evidence type="ECO:0000313" key="2">
    <source>
        <dbReference type="EMBL" id="OAZ74560.1"/>
    </source>
</evidence>
<feature type="domain" description="Fe/B12 periplasmic-binding" evidence="1">
    <location>
        <begin position="71"/>
        <end position="328"/>
    </location>
</feature>
<dbReference type="PATRIC" id="fig|438.15.peg.681"/>
<organism evidence="2 3">
    <name type="scientific">Acetobacter pasteurianus</name>
    <name type="common">Acetobacter turbidans</name>
    <dbReference type="NCBI Taxonomy" id="438"/>
    <lineage>
        <taxon>Bacteria</taxon>
        <taxon>Pseudomonadati</taxon>
        <taxon>Pseudomonadota</taxon>
        <taxon>Alphaproteobacteria</taxon>
        <taxon>Acetobacterales</taxon>
        <taxon>Acetobacteraceae</taxon>
        <taxon>Acetobacter</taxon>
    </lineage>
</organism>
<protein>
    <submittedName>
        <fullName evidence="2">Hemin-binding periplasmic protein HmuT</fullName>
    </submittedName>
</protein>
<dbReference type="Gene3D" id="3.40.50.1980">
    <property type="entry name" value="Nitrogenase molybdenum iron protein domain"/>
    <property type="match status" value="2"/>
</dbReference>
<reference evidence="2 3" key="1">
    <citation type="submission" date="2016-05" db="EMBL/GenBank/DDBJ databases">
        <title>Genome sequencing of Acetobacter pasteurianus strain SRCM100623.</title>
        <authorList>
            <person name="Song Y.R."/>
        </authorList>
    </citation>
    <scope>NUCLEOTIDE SEQUENCE [LARGE SCALE GENOMIC DNA]</scope>
    <source>
        <strain evidence="2 3">SRCM100623</strain>
    </source>
</reference>
<dbReference type="InterPro" id="IPR002491">
    <property type="entry name" value="ABC_transptr_periplasmic_BD"/>
</dbReference>
<dbReference type="SUPFAM" id="SSF53807">
    <property type="entry name" value="Helical backbone' metal receptor"/>
    <property type="match status" value="1"/>
</dbReference>